<sequence>MIDLIDHNQSDPNESKTTSNRIDGNNVCRKDFDRERSNHFRIEKDFYLTIFASALFSLKATSVLKPYPSDYFDQLNQEIQRDRLIETFNSITDSGDDSRSKNDALKLKEWILSQRTFRLKPIKFNEICSKARKIIEMNIDDKRRPLRPNFIFELENSTIRSRDVEFNKLRKDFDSFYAFHGSPMENFHSILHNGLLYCLNKRSLLGFGTYLSSKLEVAILFSPFSKNFYKDSCLGKKLSCVAVCEVIDHPDIETKSKLR</sequence>
<evidence type="ECO:0000256" key="2">
    <source>
        <dbReference type="ARBA" id="ARBA00022679"/>
    </source>
</evidence>
<dbReference type="PANTHER" id="PTHR21328">
    <property type="entry name" value="POLY ADP-RIBOSE POLYMERASE FAMILY, MEMBER PARP"/>
    <property type="match status" value="1"/>
</dbReference>
<evidence type="ECO:0000313" key="10">
    <source>
        <dbReference type="Proteomes" id="UP000616769"/>
    </source>
</evidence>
<dbReference type="OrthoDB" id="19501at2759"/>
<dbReference type="AlphaFoldDB" id="A0A132A3Y3"/>
<evidence type="ECO:0000256" key="4">
    <source>
        <dbReference type="ARBA" id="ARBA00023027"/>
    </source>
</evidence>
<keyword evidence="2" id="KW-0808">Transferase</keyword>
<dbReference type="Proteomes" id="UP000616769">
    <property type="component" value="Unassembled WGS sequence"/>
</dbReference>
<evidence type="ECO:0000256" key="6">
    <source>
        <dbReference type="SAM" id="MobiDB-lite"/>
    </source>
</evidence>
<dbReference type="VEuPathDB" id="VectorBase:SSCA002233"/>
<evidence type="ECO:0000313" key="9">
    <source>
        <dbReference type="EMBL" id="KPM05634.1"/>
    </source>
</evidence>
<keyword evidence="1" id="KW-0328">Glycosyltransferase</keyword>
<dbReference type="SUPFAM" id="SSF56399">
    <property type="entry name" value="ADP-ribosylation"/>
    <property type="match status" value="1"/>
</dbReference>
<dbReference type="Gene3D" id="3.90.228.10">
    <property type="match status" value="1"/>
</dbReference>
<dbReference type="Pfam" id="PF18084">
    <property type="entry name" value="ARTD15_N"/>
    <property type="match status" value="1"/>
</dbReference>
<proteinExistence type="inferred from homology"/>
<dbReference type="InterPro" id="IPR041400">
    <property type="entry name" value="PARP16_N"/>
</dbReference>
<dbReference type="InterPro" id="IPR051838">
    <property type="entry name" value="ARTD_PARP"/>
</dbReference>
<feature type="compositionally biased region" description="Polar residues" evidence="6">
    <location>
        <begin position="10"/>
        <end position="22"/>
    </location>
</feature>
<feature type="domain" description="PARP catalytic" evidence="7">
    <location>
        <begin position="149"/>
        <end position="246"/>
    </location>
</feature>
<dbReference type="InterPro" id="IPR012317">
    <property type="entry name" value="Poly(ADP-ribose)pol_cat_dom"/>
</dbReference>
<comment type="caution">
    <text evidence="9">The sequence shown here is derived from an EMBL/GenBank/DDBJ whole genome shotgun (WGS) entry which is preliminary data.</text>
</comment>
<comment type="similarity">
    <text evidence="5">Belongs to the ARTD/PARP family.</text>
</comment>
<name>A0A132A3Y3_SARSC</name>
<dbReference type="Pfam" id="PF00644">
    <property type="entry name" value="PARP"/>
    <property type="match status" value="1"/>
</dbReference>
<evidence type="ECO:0000259" key="7">
    <source>
        <dbReference type="Pfam" id="PF00644"/>
    </source>
</evidence>
<evidence type="ECO:0000256" key="1">
    <source>
        <dbReference type="ARBA" id="ARBA00022676"/>
    </source>
</evidence>
<evidence type="ECO:0000259" key="8">
    <source>
        <dbReference type="Pfam" id="PF18084"/>
    </source>
</evidence>
<gene>
    <name evidence="9" type="ORF">QR98_0041000</name>
</gene>
<accession>A0A132A3Y3</accession>
<dbReference type="GO" id="GO:0016779">
    <property type="term" value="F:nucleotidyltransferase activity"/>
    <property type="evidence" value="ECO:0007669"/>
    <property type="project" value="UniProtKB-KW"/>
</dbReference>
<keyword evidence="4" id="KW-0520">NAD</keyword>
<reference evidence="9 10" key="1">
    <citation type="journal article" date="2015" name="Parasit. Vectors">
        <title>Draft genome of the scabies mite.</title>
        <authorList>
            <person name="Rider S.D.Jr."/>
            <person name="Morgan M.S."/>
            <person name="Arlian L.G."/>
        </authorList>
    </citation>
    <scope>NUCLEOTIDE SEQUENCE [LARGE SCALE GENOMIC DNA]</scope>
    <source>
        <strain evidence="9">Arlian Lab</strain>
    </source>
</reference>
<organism evidence="9 10">
    <name type="scientific">Sarcoptes scabiei</name>
    <name type="common">Itch mite</name>
    <name type="synonym">Acarus scabiei</name>
    <dbReference type="NCBI Taxonomy" id="52283"/>
    <lineage>
        <taxon>Eukaryota</taxon>
        <taxon>Metazoa</taxon>
        <taxon>Ecdysozoa</taxon>
        <taxon>Arthropoda</taxon>
        <taxon>Chelicerata</taxon>
        <taxon>Arachnida</taxon>
        <taxon>Acari</taxon>
        <taxon>Acariformes</taxon>
        <taxon>Sarcoptiformes</taxon>
        <taxon>Astigmata</taxon>
        <taxon>Psoroptidia</taxon>
        <taxon>Sarcoptoidea</taxon>
        <taxon>Sarcoptidae</taxon>
        <taxon>Sarcoptinae</taxon>
        <taxon>Sarcoptes</taxon>
    </lineage>
</organism>
<dbReference type="EMBL" id="JXLN01010399">
    <property type="protein sequence ID" value="KPM05634.1"/>
    <property type="molecule type" value="Genomic_DNA"/>
</dbReference>
<protein>
    <submittedName>
        <fullName evidence="9">Poly ADP-ribose polymerase-like protein</fullName>
    </submittedName>
</protein>
<feature type="domain" description="PARP16 N-terminal" evidence="8">
    <location>
        <begin position="43"/>
        <end position="96"/>
    </location>
</feature>
<feature type="region of interest" description="Disordered" evidence="6">
    <location>
        <begin position="1"/>
        <end position="22"/>
    </location>
</feature>
<keyword evidence="3" id="KW-0548">Nucleotidyltransferase</keyword>
<evidence type="ECO:0000256" key="3">
    <source>
        <dbReference type="ARBA" id="ARBA00022695"/>
    </source>
</evidence>
<evidence type="ECO:0000256" key="5">
    <source>
        <dbReference type="ARBA" id="ARBA00024347"/>
    </source>
</evidence>
<dbReference type="GO" id="GO:0003950">
    <property type="term" value="F:NAD+ poly-ADP-ribosyltransferase activity"/>
    <property type="evidence" value="ECO:0007669"/>
    <property type="project" value="InterPro"/>
</dbReference>